<keyword evidence="2" id="KW-1185">Reference proteome</keyword>
<accession>A0AAV1RU68</accession>
<organism evidence="1 2">
    <name type="scientific">Dovyalis caffra</name>
    <dbReference type="NCBI Taxonomy" id="77055"/>
    <lineage>
        <taxon>Eukaryota</taxon>
        <taxon>Viridiplantae</taxon>
        <taxon>Streptophyta</taxon>
        <taxon>Embryophyta</taxon>
        <taxon>Tracheophyta</taxon>
        <taxon>Spermatophyta</taxon>
        <taxon>Magnoliopsida</taxon>
        <taxon>eudicotyledons</taxon>
        <taxon>Gunneridae</taxon>
        <taxon>Pentapetalae</taxon>
        <taxon>rosids</taxon>
        <taxon>fabids</taxon>
        <taxon>Malpighiales</taxon>
        <taxon>Salicaceae</taxon>
        <taxon>Flacourtieae</taxon>
        <taxon>Dovyalis</taxon>
    </lineage>
</organism>
<proteinExistence type="predicted"/>
<gene>
    <name evidence="1" type="ORF">DCAF_LOCUS15341</name>
</gene>
<protein>
    <submittedName>
        <fullName evidence="1">Uncharacterized protein</fullName>
    </submittedName>
</protein>
<comment type="caution">
    <text evidence="1">The sequence shown here is derived from an EMBL/GenBank/DDBJ whole genome shotgun (WGS) entry which is preliminary data.</text>
</comment>
<dbReference type="Proteomes" id="UP001314170">
    <property type="component" value="Unassembled WGS sequence"/>
</dbReference>
<evidence type="ECO:0000313" key="1">
    <source>
        <dbReference type="EMBL" id="CAK7340260.1"/>
    </source>
</evidence>
<reference evidence="1 2" key="1">
    <citation type="submission" date="2024-01" db="EMBL/GenBank/DDBJ databases">
        <authorList>
            <person name="Waweru B."/>
        </authorList>
    </citation>
    <scope>NUCLEOTIDE SEQUENCE [LARGE SCALE GENOMIC DNA]</scope>
</reference>
<evidence type="ECO:0000313" key="2">
    <source>
        <dbReference type="Proteomes" id="UP001314170"/>
    </source>
</evidence>
<sequence>MYALELETVKVDPNAQKKNPNQTCPLRHLKGPNLAKVHSHDAGIFTTILQPPNTNKSLTVTEAGRILPQLQNDKKKILLVHQLERSYLAMLLLGEVRVLKELNSAVLISQGKLKDLWHDPELWPKISGMF</sequence>
<dbReference type="EMBL" id="CAWUPB010001159">
    <property type="protein sequence ID" value="CAK7340260.1"/>
    <property type="molecule type" value="Genomic_DNA"/>
</dbReference>
<name>A0AAV1RU68_9ROSI</name>
<dbReference type="AlphaFoldDB" id="A0AAV1RU68"/>